<dbReference type="Proteomes" id="UP000887116">
    <property type="component" value="Unassembled WGS sequence"/>
</dbReference>
<gene>
    <name evidence="1" type="ORF">TNCT_306021</name>
</gene>
<evidence type="ECO:0000313" key="1">
    <source>
        <dbReference type="EMBL" id="GFQ65071.1"/>
    </source>
</evidence>
<protein>
    <recommendedName>
        <fullName evidence="3">Reverse transcriptase</fullName>
    </recommendedName>
</protein>
<dbReference type="AlphaFoldDB" id="A0A8X6K883"/>
<organism evidence="1 2">
    <name type="scientific">Trichonephila clavata</name>
    <name type="common">Joro spider</name>
    <name type="synonym">Nephila clavata</name>
    <dbReference type="NCBI Taxonomy" id="2740835"/>
    <lineage>
        <taxon>Eukaryota</taxon>
        <taxon>Metazoa</taxon>
        <taxon>Ecdysozoa</taxon>
        <taxon>Arthropoda</taxon>
        <taxon>Chelicerata</taxon>
        <taxon>Arachnida</taxon>
        <taxon>Araneae</taxon>
        <taxon>Araneomorphae</taxon>
        <taxon>Entelegynae</taxon>
        <taxon>Araneoidea</taxon>
        <taxon>Nephilidae</taxon>
        <taxon>Trichonephila</taxon>
    </lineage>
</organism>
<name>A0A8X6K883_TRICU</name>
<evidence type="ECO:0008006" key="3">
    <source>
        <dbReference type="Google" id="ProtNLM"/>
    </source>
</evidence>
<keyword evidence="2" id="KW-1185">Reference proteome</keyword>
<proteinExistence type="predicted"/>
<sequence>MWHKKELRKKLESGMKCMWHKKETGKNPIVLTRYRSISLNRVMRKLTERLIENRLNHYLEKFIYTSDSMAVVVGNTELLLNQLLDLHWR</sequence>
<comment type="caution">
    <text evidence="1">The sequence shown here is derived from an EMBL/GenBank/DDBJ whole genome shotgun (WGS) entry which is preliminary data.</text>
</comment>
<accession>A0A8X6K883</accession>
<reference evidence="1" key="1">
    <citation type="submission" date="2020-07" db="EMBL/GenBank/DDBJ databases">
        <title>Multicomponent nature underlies the extraordinary mechanical properties of spider dragline silk.</title>
        <authorList>
            <person name="Kono N."/>
            <person name="Nakamura H."/>
            <person name="Mori M."/>
            <person name="Yoshida Y."/>
            <person name="Ohtoshi R."/>
            <person name="Malay A.D."/>
            <person name="Moran D.A.P."/>
            <person name="Tomita M."/>
            <person name="Numata K."/>
            <person name="Arakawa K."/>
        </authorList>
    </citation>
    <scope>NUCLEOTIDE SEQUENCE</scope>
</reference>
<dbReference type="EMBL" id="BMAO01010132">
    <property type="protein sequence ID" value="GFQ65071.1"/>
    <property type="molecule type" value="Genomic_DNA"/>
</dbReference>
<evidence type="ECO:0000313" key="2">
    <source>
        <dbReference type="Proteomes" id="UP000887116"/>
    </source>
</evidence>